<accession>A0A645AKL0</accession>
<evidence type="ECO:0000256" key="4">
    <source>
        <dbReference type="ARBA" id="ARBA00022840"/>
    </source>
</evidence>
<dbReference type="GO" id="GO:0005524">
    <property type="term" value="F:ATP binding"/>
    <property type="evidence" value="ECO:0007669"/>
    <property type="project" value="UniProtKB-KW"/>
</dbReference>
<evidence type="ECO:0000256" key="6">
    <source>
        <dbReference type="ARBA" id="ARBA00023146"/>
    </source>
</evidence>
<organism evidence="8">
    <name type="scientific">bioreactor metagenome</name>
    <dbReference type="NCBI Taxonomy" id="1076179"/>
    <lineage>
        <taxon>unclassified sequences</taxon>
        <taxon>metagenomes</taxon>
        <taxon>ecological metagenomes</taxon>
    </lineage>
</organism>
<keyword evidence="2 8" id="KW-0436">Ligase</keyword>
<evidence type="ECO:0000256" key="3">
    <source>
        <dbReference type="ARBA" id="ARBA00022741"/>
    </source>
</evidence>
<dbReference type="Gene3D" id="3.40.50.800">
    <property type="entry name" value="Anticodon-binding domain"/>
    <property type="match status" value="1"/>
</dbReference>
<dbReference type="GO" id="GO:0005737">
    <property type="term" value="C:cytoplasm"/>
    <property type="evidence" value="ECO:0007669"/>
    <property type="project" value="TreeGrafter"/>
</dbReference>
<evidence type="ECO:0000256" key="2">
    <source>
        <dbReference type="ARBA" id="ARBA00022598"/>
    </source>
</evidence>
<dbReference type="EC" id="6.1.1.14" evidence="8"/>
<feature type="domain" description="Anticodon-binding" evidence="7">
    <location>
        <begin position="53"/>
        <end position="140"/>
    </location>
</feature>
<evidence type="ECO:0000256" key="5">
    <source>
        <dbReference type="ARBA" id="ARBA00022917"/>
    </source>
</evidence>
<dbReference type="EMBL" id="VSSQ01013394">
    <property type="protein sequence ID" value="MPM51393.1"/>
    <property type="molecule type" value="Genomic_DNA"/>
</dbReference>
<dbReference type="SUPFAM" id="SSF52954">
    <property type="entry name" value="Class II aaRS ABD-related"/>
    <property type="match status" value="1"/>
</dbReference>
<dbReference type="InterPro" id="IPR027031">
    <property type="entry name" value="Gly-tRNA_synthase/POLG2"/>
</dbReference>
<evidence type="ECO:0000259" key="7">
    <source>
        <dbReference type="Pfam" id="PF03129"/>
    </source>
</evidence>
<dbReference type="Pfam" id="PF03129">
    <property type="entry name" value="HGTP_anticodon"/>
    <property type="match status" value="1"/>
</dbReference>
<dbReference type="FunFam" id="3.40.50.800:FF:000002">
    <property type="entry name" value="Glycine--tRNA ligase"/>
    <property type="match status" value="1"/>
</dbReference>
<dbReference type="InterPro" id="IPR004154">
    <property type="entry name" value="Anticodon-bd"/>
</dbReference>
<dbReference type="PANTHER" id="PTHR10745:SF8">
    <property type="entry name" value="DNA POLYMERASE SUBUNIT GAMMA-2, MITOCHONDRIAL"/>
    <property type="match status" value="1"/>
</dbReference>
<dbReference type="InterPro" id="IPR036621">
    <property type="entry name" value="Anticodon-bd_dom_sf"/>
</dbReference>
<keyword evidence="4" id="KW-0067">ATP-binding</keyword>
<dbReference type="GO" id="GO:0044281">
    <property type="term" value="P:small molecule metabolic process"/>
    <property type="evidence" value="ECO:0007669"/>
    <property type="project" value="UniProtKB-ARBA"/>
</dbReference>
<sequence>MPTVIETSVGLDRTILALLARGYEEDTAATQKEGMDEDVRIVLHLPPLVAPVQLAVLPLSKKLDENAVKLYTDLNRYFRCEYDVTGSIGKRYRRQDEIGTPLCLTFDFESAADNAVTVRDRDTMQQQRVNISELRSYIENAINR</sequence>
<name>A0A645AKL0_9ZZZZ</name>
<dbReference type="GO" id="GO:0004820">
    <property type="term" value="F:glycine-tRNA ligase activity"/>
    <property type="evidence" value="ECO:0007669"/>
    <property type="project" value="UniProtKB-EC"/>
</dbReference>
<keyword evidence="5" id="KW-0648">Protein biosynthesis</keyword>
<comment type="caution">
    <text evidence="8">The sequence shown here is derived from an EMBL/GenBank/DDBJ whole genome shotgun (WGS) entry which is preliminary data.</text>
</comment>
<protein>
    <submittedName>
        <fullName evidence="8">Glycine--tRNA ligase</fullName>
        <ecNumber evidence="8">6.1.1.14</ecNumber>
    </submittedName>
</protein>
<dbReference type="AlphaFoldDB" id="A0A645AKL0"/>
<keyword evidence="3" id="KW-0547">Nucleotide-binding</keyword>
<keyword evidence="1" id="KW-0963">Cytoplasm</keyword>
<evidence type="ECO:0000313" key="8">
    <source>
        <dbReference type="EMBL" id="MPM51393.1"/>
    </source>
</evidence>
<dbReference type="Gene3D" id="3.30.930.10">
    <property type="entry name" value="Bira Bifunctional Protein, Domain 2"/>
    <property type="match status" value="1"/>
</dbReference>
<gene>
    <name evidence="8" type="primary">glyQS_23</name>
    <name evidence="8" type="ORF">SDC9_98141</name>
</gene>
<dbReference type="InterPro" id="IPR045864">
    <property type="entry name" value="aa-tRNA-synth_II/BPL/LPL"/>
</dbReference>
<dbReference type="PANTHER" id="PTHR10745">
    <property type="entry name" value="GLYCYL-TRNA SYNTHETASE/DNA POLYMERASE SUBUNIT GAMMA-2"/>
    <property type="match status" value="1"/>
</dbReference>
<evidence type="ECO:0000256" key="1">
    <source>
        <dbReference type="ARBA" id="ARBA00022490"/>
    </source>
</evidence>
<dbReference type="GO" id="GO:0006426">
    <property type="term" value="P:glycyl-tRNA aminoacylation"/>
    <property type="evidence" value="ECO:0007669"/>
    <property type="project" value="TreeGrafter"/>
</dbReference>
<keyword evidence="6" id="KW-0030">Aminoacyl-tRNA synthetase</keyword>
<proteinExistence type="predicted"/>
<dbReference type="PRINTS" id="PR01043">
    <property type="entry name" value="TRNASYNTHGLY"/>
</dbReference>
<reference evidence="8" key="1">
    <citation type="submission" date="2019-08" db="EMBL/GenBank/DDBJ databases">
        <authorList>
            <person name="Kucharzyk K."/>
            <person name="Murdoch R.W."/>
            <person name="Higgins S."/>
            <person name="Loffler F."/>
        </authorList>
    </citation>
    <scope>NUCLEOTIDE SEQUENCE</scope>
</reference>